<dbReference type="Proteomes" id="UP000776252">
    <property type="component" value="Unassembled WGS sequence"/>
</dbReference>
<evidence type="ECO:0000313" key="2">
    <source>
        <dbReference type="Proteomes" id="UP000776252"/>
    </source>
</evidence>
<accession>A0ABS6BX08</accession>
<comment type="caution">
    <text evidence="1">The sequence shown here is derived from an EMBL/GenBank/DDBJ whole genome shotgun (WGS) entry which is preliminary data.</text>
</comment>
<name>A0ABS6BX08_9CLOT</name>
<gene>
    <name evidence="1" type="ORF">KPL37_15185</name>
</gene>
<reference evidence="1 2" key="1">
    <citation type="submission" date="2021-06" db="EMBL/GenBank/DDBJ databases">
        <title>Clostridia strains as spoilage organisms.</title>
        <authorList>
            <person name="Wambui J."/>
            <person name="Stephan R."/>
            <person name="Stevens M.J.A."/>
        </authorList>
    </citation>
    <scope>NUCLEOTIDE SEQUENCE [LARGE SCALE GENOMIC DNA]</scope>
    <source>
        <strain evidence="1 2">DSM 14204</strain>
    </source>
</reference>
<proteinExistence type="predicted"/>
<protein>
    <submittedName>
        <fullName evidence="1">Uncharacterized protein</fullName>
    </submittedName>
</protein>
<evidence type="ECO:0000313" key="1">
    <source>
        <dbReference type="EMBL" id="MBU3161067.1"/>
    </source>
</evidence>
<sequence length="76" mass="9039">MAWGNKNEKMLVVVKSNPDDNGWDIPFELTYNEEKFEIKDPIRSMKLFNNAIRYKCNIDGKAIELFNEGEEWWILV</sequence>
<keyword evidence="2" id="KW-1185">Reference proteome</keyword>
<dbReference type="EMBL" id="JAHLDV010000045">
    <property type="protein sequence ID" value="MBU3161067.1"/>
    <property type="molecule type" value="Genomic_DNA"/>
</dbReference>
<dbReference type="RefSeq" id="WP_216150722.1">
    <property type="nucleotide sequence ID" value="NZ_JAHLDV010000045.1"/>
</dbReference>
<organism evidence="1 2">
    <name type="scientific">Clostridium frigoris</name>
    <dbReference type="NCBI Taxonomy" id="205327"/>
    <lineage>
        <taxon>Bacteria</taxon>
        <taxon>Bacillati</taxon>
        <taxon>Bacillota</taxon>
        <taxon>Clostridia</taxon>
        <taxon>Eubacteriales</taxon>
        <taxon>Clostridiaceae</taxon>
        <taxon>Clostridium</taxon>
    </lineage>
</organism>